<accession>A0A8S4SB15</accession>
<protein>
    <submittedName>
        <fullName evidence="1">Jg13541 protein</fullName>
    </submittedName>
</protein>
<name>A0A8S4SB15_9NEOP</name>
<reference evidence="1" key="1">
    <citation type="submission" date="2022-03" db="EMBL/GenBank/DDBJ databases">
        <authorList>
            <person name="Lindestad O."/>
        </authorList>
    </citation>
    <scope>NUCLEOTIDE SEQUENCE</scope>
</reference>
<dbReference type="AlphaFoldDB" id="A0A8S4SB15"/>
<gene>
    <name evidence="1" type="primary">jg13541</name>
    <name evidence="1" type="ORF">PAEG_LOCUS22465</name>
</gene>
<comment type="caution">
    <text evidence="1">The sequence shown here is derived from an EMBL/GenBank/DDBJ whole genome shotgun (WGS) entry which is preliminary data.</text>
</comment>
<sequence length="67" mass="7775">MKELKLPSRLDLEKMQKLQEVFERTIEHWDTFAIAVLVAAPPSVRPKFKALKTTPVWIGSLNKRFVP</sequence>
<evidence type="ECO:0000313" key="2">
    <source>
        <dbReference type="Proteomes" id="UP000838756"/>
    </source>
</evidence>
<evidence type="ECO:0000313" key="1">
    <source>
        <dbReference type="EMBL" id="CAH2252998.1"/>
    </source>
</evidence>
<proteinExistence type="predicted"/>
<dbReference type="Proteomes" id="UP000838756">
    <property type="component" value="Unassembled WGS sequence"/>
</dbReference>
<dbReference type="EMBL" id="CAKXAJ010026044">
    <property type="protein sequence ID" value="CAH2252998.1"/>
    <property type="molecule type" value="Genomic_DNA"/>
</dbReference>
<keyword evidence="2" id="KW-1185">Reference proteome</keyword>
<organism evidence="1 2">
    <name type="scientific">Pararge aegeria aegeria</name>
    <dbReference type="NCBI Taxonomy" id="348720"/>
    <lineage>
        <taxon>Eukaryota</taxon>
        <taxon>Metazoa</taxon>
        <taxon>Ecdysozoa</taxon>
        <taxon>Arthropoda</taxon>
        <taxon>Hexapoda</taxon>
        <taxon>Insecta</taxon>
        <taxon>Pterygota</taxon>
        <taxon>Neoptera</taxon>
        <taxon>Endopterygota</taxon>
        <taxon>Lepidoptera</taxon>
        <taxon>Glossata</taxon>
        <taxon>Ditrysia</taxon>
        <taxon>Papilionoidea</taxon>
        <taxon>Nymphalidae</taxon>
        <taxon>Satyrinae</taxon>
        <taxon>Satyrini</taxon>
        <taxon>Parargina</taxon>
        <taxon>Pararge</taxon>
    </lineage>
</organism>